<name>A0A895YJ24_9ACTN</name>
<gene>
    <name evidence="1" type="ORF">JQS43_19785</name>
</gene>
<dbReference type="AlphaFoldDB" id="A0A895YJ24"/>
<dbReference type="InterPro" id="IPR010985">
    <property type="entry name" value="Ribbon_hlx_hlx"/>
</dbReference>
<reference evidence="1" key="1">
    <citation type="submission" date="2021-02" db="EMBL/GenBank/DDBJ databases">
        <title>Natrosporangium hydrolyticum gen. nov., sp. nov, a haloalkaliphilic actinobacterium from a soda solonchak soil.</title>
        <authorList>
            <person name="Sorokin D.Y."/>
            <person name="Khijniak T.V."/>
            <person name="Zakharycheva A.P."/>
            <person name="Boueva O.V."/>
            <person name="Ariskina E.V."/>
            <person name="Hahnke R.L."/>
            <person name="Bunk B."/>
            <person name="Sproer C."/>
            <person name="Schumann P."/>
            <person name="Evtushenko L.I."/>
            <person name="Kublanov I.V."/>
        </authorList>
    </citation>
    <scope>NUCLEOTIDE SEQUENCE</scope>
    <source>
        <strain evidence="1">DSM 106523</strain>
    </source>
</reference>
<sequence>MKLSVSLPEADVAFLDDYATRAGGSSRSSVVQRAIRLLRTAELEEAYAHAYQEWEASEDAELWDRAAGDGDGYGDASR</sequence>
<organism evidence="1 2">
    <name type="scientific">Natronosporangium hydrolyticum</name>
    <dbReference type="NCBI Taxonomy" id="2811111"/>
    <lineage>
        <taxon>Bacteria</taxon>
        <taxon>Bacillati</taxon>
        <taxon>Actinomycetota</taxon>
        <taxon>Actinomycetes</taxon>
        <taxon>Micromonosporales</taxon>
        <taxon>Micromonosporaceae</taxon>
        <taxon>Natronosporangium</taxon>
    </lineage>
</organism>
<evidence type="ECO:0000313" key="1">
    <source>
        <dbReference type="EMBL" id="QSB13778.1"/>
    </source>
</evidence>
<accession>A0A895YJ24</accession>
<evidence type="ECO:0008006" key="3">
    <source>
        <dbReference type="Google" id="ProtNLM"/>
    </source>
</evidence>
<dbReference type="RefSeq" id="WP_239675886.1">
    <property type="nucleotide sequence ID" value="NZ_CP070499.1"/>
</dbReference>
<evidence type="ECO:0000313" key="2">
    <source>
        <dbReference type="Proteomes" id="UP000662857"/>
    </source>
</evidence>
<proteinExistence type="predicted"/>
<dbReference type="SUPFAM" id="SSF47598">
    <property type="entry name" value="Ribbon-helix-helix"/>
    <property type="match status" value="1"/>
</dbReference>
<dbReference type="GO" id="GO:0006355">
    <property type="term" value="P:regulation of DNA-templated transcription"/>
    <property type="evidence" value="ECO:0007669"/>
    <property type="project" value="InterPro"/>
</dbReference>
<dbReference type="CDD" id="cd22231">
    <property type="entry name" value="RHH_NikR_HicB-like"/>
    <property type="match status" value="1"/>
</dbReference>
<keyword evidence="2" id="KW-1185">Reference proteome</keyword>
<dbReference type="EMBL" id="CP070499">
    <property type="protein sequence ID" value="QSB13778.1"/>
    <property type="molecule type" value="Genomic_DNA"/>
</dbReference>
<protein>
    <recommendedName>
        <fullName evidence="3">Ribbon-helix-helix protein, CopG family</fullName>
    </recommendedName>
</protein>
<dbReference type="Proteomes" id="UP000662857">
    <property type="component" value="Chromosome"/>
</dbReference>
<dbReference type="KEGG" id="nhy:JQS43_19785"/>